<organism evidence="7 8">
    <name type="scientific">Candidatus Scatomorpha merdipullorum</name>
    <dbReference type="NCBI Taxonomy" id="2840927"/>
    <lineage>
        <taxon>Bacteria</taxon>
        <taxon>Bacillati</taxon>
        <taxon>Bacillota</taxon>
        <taxon>Clostridia</taxon>
        <taxon>Eubacteriales</taxon>
        <taxon>Candidatus Scatomorpha</taxon>
    </lineage>
</organism>
<dbReference type="InterPro" id="IPR014284">
    <property type="entry name" value="RNA_pol_sigma-70_dom"/>
</dbReference>
<evidence type="ECO:0000259" key="5">
    <source>
        <dbReference type="Pfam" id="PF04542"/>
    </source>
</evidence>
<keyword evidence="4" id="KW-0804">Transcription</keyword>
<dbReference type="EMBL" id="DVJK01000209">
    <property type="protein sequence ID" value="HIS67367.1"/>
    <property type="molecule type" value="Genomic_DNA"/>
</dbReference>
<protein>
    <submittedName>
        <fullName evidence="7">Sigma-70 family RNA polymerase sigma factor</fullName>
    </submittedName>
</protein>
<dbReference type="InterPro" id="IPR036388">
    <property type="entry name" value="WH-like_DNA-bd_sf"/>
</dbReference>
<keyword evidence="3" id="KW-0731">Sigma factor</keyword>
<evidence type="ECO:0000313" key="8">
    <source>
        <dbReference type="Proteomes" id="UP000824001"/>
    </source>
</evidence>
<feature type="domain" description="RNA polymerase sigma-70 region 2" evidence="5">
    <location>
        <begin position="13"/>
        <end position="80"/>
    </location>
</feature>
<comment type="similarity">
    <text evidence="1">Belongs to the sigma-70 factor family. ECF subfamily.</text>
</comment>
<dbReference type="GO" id="GO:0006352">
    <property type="term" value="P:DNA-templated transcription initiation"/>
    <property type="evidence" value="ECO:0007669"/>
    <property type="project" value="InterPro"/>
</dbReference>
<dbReference type="SUPFAM" id="SSF88659">
    <property type="entry name" value="Sigma3 and sigma4 domains of RNA polymerase sigma factors"/>
    <property type="match status" value="1"/>
</dbReference>
<gene>
    <name evidence="7" type="ORF">IAC18_07360</name>
</gene>
<dbReference type="Pfam" id="PF08281">
    <property type="entry name" value="Sigma70_r4_2"/>
    <property type="match status" value="1"/>
</dbReference>
<sequence>MDGDSRRAKAAELVEKYGSALFRLCLVMLRNAPDAEDAVQEALLRYIERAPEFENAAAERAWLFAVAANRCRDSLRAARRHPQLTLDELAGLGAEESDLGLLDALMKLPEKYRLALTLHYVEGYSAGEIASMTGRTPSCVKMRLKKGRELLGKEIFDGE</sequence>
<name>A0A9D1FE14_9FIRM</name>
<dbReference type="GO" id="GO:0016987">
    <property type="term" value="F:sigma factor activity"/>
    <property type="evidence" value="ECO:0007669"/>
    <property type="project" value="UniProtKB-KW"/>
</dbReference>
<dbReference type="InterPro" id="IPR013325">
    <property type="entry name" value="RNA_pol_sigma_r2"/>
</dbReference>
<dbReference type="InterPro" id="IPR007627">
    <property type="entry name" value="RNA_pol_sigma70_r2"/>
</dbReference>
<dbReference type="Proteomes" id="UP000824001">
    <property type="component" value="Unassembled WGS sequence"/>
</dbReference>
<dbReference type="GO" id="GO:0003677">
    <property type="term" value="F:DNA binding"/>
    <property type="evidence" value="ECO:0007669"/>
    <property type="project" value="InterPro"/>
</dbReference>
<proteinExistence type="inferred from homology"/>
<dbReference type="PANTHER" id="PTHR43133">
    <property type="entry name" value="RNA POLYMERASE ECF-TYPE SIGMA FACTO"/>
    <property type="match status" value="1"/>
</dbReference>
<evidence type="ECO:0000256" key="4">
    <source>
        <dbReference type="ARBA" id="ARBA00023163"/>
    </source>
</evidence>
<dbReference type="InterPro" id="IPR039425">
    <property type="entry name" value="RNA_pol_sigma-70-like"/>
</dbReference>
<dbReference type="SUPFAM" id="SSF88946">
    <property type="entry name" value="Sigma2 domain of RNA polymerase sigma factors"/>
    <property type="match status" value="1"/>
</dbReference>
<feature type="domain" description="RNA polymerase sigma factor 70 region 4 type 2" evidence="6">
    <location>
        <begin position="101"/>
        <end position="151"/>
    </location>
</feature>
<dbReference type="Gene3D" id="1.10.1740.10">
    <property type="match status" value="1"/>
</dbReference>
<dbReference type="AlphaFoldDB" id="A0A9D1FE14"/>
<evidence type="ECO:0000313" key="7">
    <source>
        <dbReference type="EMBL" id="HIS67367.1"/>
    </source>
</evidence>
<dbReference type="PANTHER" id="PTHR43133:SF60">
    <property type="entry name" value="RNA POLYMERASE SIGMA FACTOR SIGV"/>
    <property type="match status" value="1"/>
</dbReference>
<reference evidence="7" key="2">
    <citation type="journal article" date="2021" name="PeerJ">
        <title>Extensive microbial diversity within the chicken gut microbiome revealed by metagenomics and culture.</title>
        <authorList>
            <person name="Gilroy R."/>
            <person name="Ravi A."/>
            <person name="Getino M."/>
            <person name="Pursley I."/>
            <person name="Horton D.L."/>
            <person name="Alikhan N.F."/>
            <person name="Baker D."/>
            <person name="Gharbi K."/>
            <person name="Hall N."/>
            <person name="Watson M."/>
            <person name="Adriaenssens E.M."/>
            <person name="Foster-Nyarko E."/>
            <person name="Jarju S."/>
            <person name="Secka A."/>
            <person name="Antonio M."/>
            <person name="Oren A."/>
            <person name="Chaudhuri R.R."/>
            <person name="La Ragione R."/>
            <person name="Hildebrand F."/>
            <person name="Pallen M.J."/>
        </authorList>
    </citation>
    <scope>NUCLEOTIDE SEQUENCE</scope>
    <source>
        <strain evidence="7">ChiHjej10B9-9673</strain>
    </source>
</reference>
<evidence type="ECO:0000256" key="2">
    <source>
        <dbReference type="ARBA" id="ARBA00023015"/>
    </source>
</evidence>
<dbReference type="NCBIfam" id="TIGR02937">
    <property type="entry name" value="sigma70-ECF"/>
    <property type="match status" value="1"/>
</dbReference>
<dbReference type="InterPro" id="IPR013324">
    <property type="entry name" value="RNA_pol_sigma_r3/r4-like"/>
</dbReference>
<dbReference type="Gene3D" id="1.10.10.10">
    <property type="entry name" value="Winged helix-like DNA-binding domain superfamily/Winged helix DNA-binding domain"/>
    <property type="match status" value="1"/>
</dbReference>
<keyword evidence="2" id="KW-0805">Transcription regulation</keyword>
<evidence type="ECO:0000256" key="3">
    <source>
        <dbReference type="ARBA" id="ARBA00023082"/>
    </source>
</evidence>
<dbReference type="InterPro" id="IPR013249">
    <property type="entry name" value="RNA_pol_sigma70_r4_t2"/>
</dbReference>
<accession>A0A9D1FE14</accession>
<evidence type="ECO:0000259" key="6">
    <source>
        <dbReference type="Pfam" id="PF08281"/>
    </source>
</evidence>
<comment type="caution">
    <text evidence="7">The sequence shown here is derived from an EMBL/GenBank/DDBJ whole genome shotgun (WGS) entry which is preliminary data.</text>
</comment>
<dbReference type="Pfam" id="PF04542">
    <property type="entry name" value="Sigma70_r2"/>
    <property type="match status" value="1"/>
</dbReference>
<reference evidence="7" key="1">
    <citation type="submission" date="2020-10" db="EMBL/GenBank/DDBJ databases">
        <authorList>
            <person name="Gilroy R."/>
        </authorList>
    </citation>
    <scope>NUCLEOTIDE SEQUENCE</scope>
    <source>
        <strain evidence="7">ChiHjej10B9-9673</strain>
    </source>
</reference>
<dbReference type="CDD" id="cd06171">
    <property type="entry name" value="Sigma70_r4"/>
    <property type="match status" value="1"/>
</dbReference>
<evidence type="ECO:0000256" key="1">
    <source>
        <dbReference type="ARBA" id="ARBA00010641"/>
    </source>
</evidence>